<protein>
    <submittedName>
        <fullName evidence="1">Uncharacterized protein</fullName>
    </submittedName>
</protein>
<dbReference type="Proteomes" id="UP000016960">
    <property type="component" value="Unassembled WGS sequence"/>
</dbReference>
<keyword evidence="2" id="KW-1185">Reference proteome</keyword>
<dbReference type="STRING" id="582515.KR51_00010580"/>
<name>U5DCN1_9CHRO</name>
<evidence type="ECO:0000313" key="1">
    <source>
        <dbReference type="EMBL" id="ERN42283.1"/>
    </source>
</evidence>
<organism evidence="1 2">
    <name type="scientific">Rubidibacter lacunae KORDI 51-2</name>
    <dbReference type="NCBI Taxonomy" id="582515"/>
    <lineage>
        <taxon>Bacteria</taxon>
        <taxon>Bacillati</taxon>
        <taxon>Cyanobacteriota</taxon>
        <taxon>Cyanophyceae</taxon>
        <taxon>Oscillatoriophycideae</taxon>
        <taxon>Chroococcales</taxon>
        <taxon>Aphanothecaceae</taxon>
        <taxon>Rubidibacter</taxon>
    </lineage>
</organism>
<reference evidence="1 2" key="1">
    <citation type="submission" date="2013-05" db="EMBL/GenBank/DDBJ databases">
        <title>Draft genome sequence of Rubidibacter lacunae KORDI 51-2.</title>
        <authorList>
            <person name="Choi D.H."/>
            <person name="Noh J.H."/>
            <person name="Kwon K.-K."/>
            <person name="Lee J.-H."/>
            <person name="Ryu J.-Y."/>
        </authorList>
    </citation>
    <scope>NUCLEOTIDE SEQUENCE [LARGE SCALE GENOMIC DNA]</scope>
    <source>
        <strain evidence="1 2">KORDI 51-2</strain>
    </source>
</reference>
<gene>
    <name evidence="1" type="ORF">KR51_00010580</name>
</gene>
<dbReference type="InParanoid" id="U5DCN1"/>
<evidence type="ECO:0000313" key="2">
    <source>
        <dbReference type="Proteomes" id="UP000016960"/>
    </source>
</evidence>
<dbReference type="EMBL" id="ASSJ01000028">
    <property type="protein sequence ID" value="ERN42283.1"/>
    <property type="molecule type" value="Genomic_DNA"/>
</dbReference>
<proteinExistence type="predicted"/>
<dbReference type="AlphaFoldDB" id="U5DCN1"/>
<accession>U5DCN1</accession>
<comment type="caution">
    <text evidence="1">The sequence shown here is derived from an EMBL/GenBank/DDBJ whole genome shotgun (WGS) entry which is preliminary data.</text>
</comment>
<sequence>MLLKARVRLSSDSKPVLDRHYLWLELTSTDIINMAKTKYCEDIVVRYDLQNGSPNWLSLQDGSFWKQLPNFFINRKSYPCTLLQAKNSQSL</sequence>